<name>A0A0B2A3N2_9MICO</name>
<dbReference type="OrthoDB" id="4964511at2"/>
<proteinExistence type="predicted"/>
<reference evidence="2 3" key="1">
    <citation type="submission" date="2014-11" db="EMBL/GenBank/DDBJ databases">
        <title>Genome sequence of Microbacterium mangrovi MUSC 115(T).</title>
        <authorList>
            <person name="Lee L.-H."/>
        </authorList>
    </citation>
    <scope>NUCLEOTIDE SEQUENCE [LARGE SCALE GENOMIC DNA]</scope>
    <source>
        <strain evidence="2 3">MUSC 115</strain>
    </source>
</reference>
<feature type="transmembrane region" description="Helical" evidence="1">
    <location>
        <begin position="77"/>
        <end position="95"/>
    </location>
</feature>
<accession>A0A0B2A3N2</accession>
<sequence length="163" mass="17500">MTSTGTAATARSPILTFFRIDLPGARCQPRAWRFLVATLVAVVGSVAACAVLAQVGMLAYPSTRGYDHFRFADYTKLTVIGVVIASLGWPLAAALSSRARRLYFWAAVAVTVVSFAPDGWILIHGQSPAGVFILAVMHVAVAVVTYWSLVLIAPQHDREPASR</sequence>
<keyword evidence="1" id="KW-0812">Transmembrane</keyword>
<feature type="transmembrane region" description="Helical" evidence="1">
    <location>
        <begin position="129"/>
        <end position="153"/>
    </location>
</feature>
<protein>
    <submittedName>
        <fullName evidence="2">Uncharacterized protein</fullName>
    </submittedName>
</protein>
<keyword evidence="1" id="KW-0472">Membrane</keyword>
<evidence type="ECO:0000313" key="2">
    <source>
        <dbReference type="EMBL" id="KHK96389.1"/>
    </source>
</evidence>
<feature type="transmembrane region" description="Helical" evidence="1">
    <location>
        <begin position="102"/>
        <end position="123"/>
    </location>
</feature>
<organism evidence="2 3">
    <name type="scientific">Microbacterium mangrovi</name>
    <dbReference type="NCBI Taxonomy" id="1348253"/>
    <lineage>
        <taxon>Bacteria</taxon>
        <taxon>Bacillati</taxon>
        <taxon>Actinomycetota</taxon>
        <taxon>Actinomycetes</taxon>
        <taxon>Micrococcales</taxon>
        <taxon>Microbacteriaceae</taxon>
        <taxon>Microbacterium</taxon>
    </lineage>
</organism>
<dbReference type="Pfam" id="PF19545">
    <property type="entry name" value="DUF6069"/>
    <property type="match status" value="1"/>
</dbReference>
<dbReference type="RefSeq" id="WP_039401448.1">
    <property type="nucleotide sequence ID" value="NZ_JTDK01000015.1"/>
</dbReference>
<keyword evidence="3" id="KW-1185">Reference proteome</keyword>
<keyword evidence="1" id="KW-1133">Transmembrane helix</keyword>
<dbReference type="EMBL" id="JTDK01000015">
    <property type="protein sequence ID" value="KHK96389.1"/>
    <property type="molecule type" value="Genomic_DNA"/>
</dbReference>
<dbReference type="Proteomes" id="UP000031030">
    <property type="component" value="Unassembled WGS sequence"/>
</dbReference>
<feature type="transmembrane region" description="Helical" evidence="1">
    <location>
        <begin position="34"/>
        <end position="57"/>
    </location>
</feature>
<gene>
    <name evidence="2" type="ORF">LK09_15560</name>
</gene>
<evidence type="ECO:0000256" key="1">
    <source>
        <dbReference type="SAM" id="Phobius"/>
    </source>
</evidence>
<dbReference type="InterPro" id="IPR045713">
    <property type="entry name" value="DUF6069"/>
</dbReference>
<dbReference type="STRING" id="1348253.LK09_15560"/>
<comment type="caution">
    <text evidence="2">The sequence shown here is derived from an EMBL/GenBank/DDBJ whole genome shotgun (WGS) entry which is preliminary data.</text>
</comment>
<evidence type="ECO:0000313" key="3">
    <source>
        <dbReference type="Proteomes" id="UP000031030"/>
    </source>
</evidence>
<dbReference type="AlphaFoldDB" id="A0A0B2A3N2"/>